<dbReference type="GO" id="GO:0007165">
    <property type="term" value="P:signal transduction"/>
    <property type="evidence" value="ECO:0007669"/>
    <property type="project" value="UniProtKB-KW"/>
</dbReference>
<evidence type="ECO:0000259" key="10">
    <source>
        <dbReference type="PROSITE" id="PS50885"/>
    </source>
</evidence>
<organism evidence="11 12">
    <name type="scientific">Pseudoalteromonas tetraodonis GFC</name>
    <dbReference type="NCBI Taxonomy" id="1315271"/>
    <lineage>
        <taxon>Bacteria</taxon>
        <taxon>Pseudomonadati</taxon>
        <taxon>Pseudomonadota</taxon>
        <taxon>Gammaproteobacteria</taxon>
        <taxon>Alteromonadales</taxon>
        <taxon>Pseudoalteromonadaceae</taxon>
        <taxon>Pseudoalteromonas</taxon>
    </lineage>
</organism>
<accession>A0AA37S3P2</accession>
<dbReference type="InterPro" id="IPR004089">
    <property type="entry name" value="MCPsignal_dom"/>
</dbReference>
<keyword evidence="5 7" id="KW-0807">Transducer</keyword>
<dbReference type="Pfam" id="PF00672">
    <property type="entry name" value="HAMP"/>
    <property type="match status" value="1"/>
</dbReference>
<dbReference type="GO" id="GO:0016020">
    <property type="term" value="C:membrane"/>
    <property type="evidence" value="ECO:0007669"/>
    <property type="project" value="UniProtKB-SubCell"/>
</dbReference>
<dbReference type="Gene3D" id="6.10.340.10">
    <property type="match status" value="1"/>
</dbReference>
<dbReference type="CDD" id="cd06225">
    <property type="entry name" value="HAMP"/>
    <property type="match status" value="1"/>
</dbReference>
<dbReference type="InterPro" id="IPR003660">
    <property type="entry name" value="HAMP_dom"/>
</dbReference>
<dbReference type="PANTHER" id="PTHR32089">
    <property type="entry name" value="METHYL-ACCEPTING CHEMOTAXIS PROTEIN MCPB"/>
    <property type="match status" value="1"/>
</dbReference>
<feature type="domain" description="Methyl-accepting transducer" evidence="9">
    <location>
        <begin position="408"/>
        <end position="644"/>
    </location>
</feature>
<dbReference type="SUPFAM" id="SSF58104">
    <property type="entry name" value="Methyl-accepting chemotaxis protein (MCP) signaling domain"/>
    <property type="match status" value="1"/>
</dbReference>
<evidence type="ECO:0000256" key="2">
    <source>
        <dbReference type="ARBA" id="ARBA00022692"/>
    </source>
</evidence>
<gene>
    <name evidence="11" type="ORF">GCM10007914_20430</name>
</gene>
<dbReference type="PANTHER" id="PTHR32089:SF119">
    <property type="entry name" value="METHYL-ACCEPTING CHEMOTAXIS PROTEIN CTPL"/>
    <property type="match status" value="1"/>
</dbReference>
<feature type="domain" description="HAMP" evidence="10">
    <location>
        <begin position="349"/>
        <end position="403"/>
    </location>
</feature>
<evidence type="ECO:0000256" key="1">
    <source>
        <dbReference type="ARBA" id="ARBA00004141"/>
    </source>
</evidence>
<keyword evidence="2 8" id="KW-0812">Transmembrane</keyword>
<keyword evidence="3 8" id="KW-1133">Transmembrane helix</keyword>
<dbReference type="GO" id="GO:0006935">
    <property type="term" value="P:chemotaxis"/>
    <property type="evidence" value="ECO:0007669"/>
    <property type="project" value="UniProtKB-ARBA"/>
</dbReference>
<evidence type="ECO:0008006" key="13">
    <source>
        <dbReference type="Google" id="ProtNLM"/>
    </source>
</evidence>
<evidence type="ECO:0000313" key="12">
    <source>
        <dbReference type="Proteomes" id="UP001161408"/>
    </source>
</evidence>
<comment type="subcellular location">
    <subcellularLocation>
        <location evidence="1">Membrane</location>
        <topology evidence="1">Multi-pass membrane protein</topology>
    </subcellularLocation>
</comment>
<dbReference type="EMBL" id="BSNE01000012">
    <property type="protein sequence ID" value="GLQ03162.1"/>
    <property type="molecule type" value="Genomic_DNA"/>
</dbReference>
<evidence type="ECO:0000256" key="7">
    <source>
        <dbReference type="PROSITE-ProRule" id="PRU00284"/>
    </source>
</evidence>
<evidence type="ECO:0000313" key="11">
    <source>
        <dbReference type="EMBL" id="GLQ03162.1"/>
    </source>
</evidence>
<dbReference type="SMART" id="SM00304">
    <property type="entry name" value="HAMP"/>
    <property type="match status" value="1"/>
</dbReference>
<dbReference type="AlphaFoldDB" id="A0AA37S3P2"/>
<evidence type="ECO:0000256" key="4">
    <source>
        <dbReference type="ARBA" id="ARBA00023136"/>
    </source>
</evidence>
<reference evidence="11" key="2">
    <citation type="submission" date="2023-01" db="EMBL/GenBank/DDBJ databases">
        <title>Draft genome sequence of Pseudoalteromonas tetraodonis strain NBRC 103034.</title>
        <authorList>
            <person name="Sun Q."/>
            <person name="Mori K."/>
        </authorList>
    </citation>
    <scope>NUCLEOTIDE SEQUENCE</scope>
    <source>
        <strain evidence="11">NBRC 103034</strain>
    </source>
</reference>
<dbReference type="Proteomes" id="UP001161408">
    <property type="component" value="Unassembled WGS sequence"/>
</dbReference>
<comment type="caution">
    <text evidence="11">The sequence shown here is derived from an EMBL/GenBank/DDBJ whole genome shotgun (WGS) entry which is preliminary data.</text>
</comment>
<evidence type="ECO:0000259" key="9">
    <source>
        <dbReference type="PROSITE" id="PS50111"/>
    </source>
</evidence>
<dbReference type="Pfam" id="PF00015">
    <property type="entry name" value="MCPsignal"/>
    <property type="match status" value="1"/>
</dbReference>
<evidence type="ECO:0000256" key="6">
    <source>
        <dbReference type="ARBA" id="ARBA00029447"/>
    </source>
</evidence>
<dbReference type="RefSeq" id="WP_096038502.1">
    <property type="nucleotide sequence ID" value="NZ_BJXY01000002.1"/>
</dbReference>
<proteinExistence type="inferred from homology"/>
<dbReference type="PROSITE" id="PS50111">
    <property type="entry name" value="CHEMOTAXIS_TRANSDUC_2"/>
    <property type="match status" value="1"/>
</dbReference>
<dbReference type="Gene3D" id="1.10.287.950">
    <property type="entry name" value="Methyl-accepting chemotaxis protein"/>
    <property type="match status" value="1"/>
</dbReference>
<dbReference type="PROSITE" id="PS50885">
    <property type="entry name" value="HAMP"/>
    <property type="match status" value="1"/>
</dbReference>
<keyword evidence="12" id="KW-1185">Reference proteome</keyword>
<name>A0AA37S3P2_9GAMM</name>
<feature type="transmembrane region" description="Helical" evidence="8">
    <location>
        <begin position="328"/>
        <end position="347"/>
    </location>
</feature>
<protein>
    <recommendedName>
        <fullName evidence="13">Methyl-accepting chemotaxis protein</fullName>
    </recommendedName>
</protein>
<dbReference type="SMART" id="SM00283">
    <property type="entry name" value="MA"/>
    <property type="match status" value="1"/>
</dbReference>
<dbReference type="GeneID" id="99692919"/>
<reference evidence="11" key="1">
    <citation type="journal article" date="2014" name="Int. J. Syst. Evol. Microbiol.">
        <title>Complete genome sequence of Corynebacterium casei LMG S-19264T (=DSM 44701T), isolated from a smear-ripened cheese.</title>
        <authorList>
            <consortium name="US DOE Joint Genome Institute (JGI-PGF)"/>
            <person name="Walter F."/>
            <person name="Albersmeier A."/>
            <person name="Kalinowski J."/>
            <person name="Ruckert C."/>
        </authorList>
    </citation>
    <scope>NUCLEOTIDE SEQUENCE</scope>
    <source>
        <strain evidence="11">NBRC 103034</strain>
    </source>
</reference>
<comment type="similarity">
    <text evidence="6">Belongs to the methyl-accepting chemotaxis (MCP) protein family.</text>
</comment>
<dbReference type="FunFam" id="1.10.287.950:FF:000001">
    <property type="entry name" value="Methyl-accepting chemotaxis sensory transducer"/>
    <property type="match status" value="1"/>
</dbReference>
<sequence>MRINSIRTKVILPIAFLALILAGLLVSIASITYIQDNAMKRQTETFFEAVTVILNADRDIYQARIALENLLSATGDNETNKAEFLENAEQVKDRFNKYLTYLKDERALLSKHDSFSRFAPLYNQWLDHSKTLMDSSHSQSKMQSDLNQTESEFLQIREMMDQAGEELRIHTNKQQQDKVGSELLSRYVEAMAEVLNADRDIYQARLAKQKIVNQHGELAQNQKLFEENAAQVIRRFNSYRSYLIDEPQLTQKYANFDQLYQQWYEKGKALVYSSSANQIALIDDNLAQADKSFNELREILDIAGEEARTYARKVKHEVQASIQLFEKIVFVIIIIAFIVALAVGYYIPKKLTDNINNITLRIQEIAAGDGDLTQRINTTSHDELGELSNEFDNFLAHLQQIIKNIQQQSIQLGTVTGDLNNVSDTAMDVTQQLANASDSIVSAGHEMDMANQQMAELAKNTAHEADISSEQVQQGVQAIDVSSKAIEDLINDIQSALSNSIELESSSTDITSVLEVIRNIAEQTNLLALNAAIEAARAGEQGRGFAVVADEVRTLATRTQQSTDEIDTMIQRLNNNVKASSDSIKNSQTNANATLSNFDAVISIFSNLTHAFEKVQQMSAETAQATQEQSHVANEINRNLVSLKEQSAQMKQISEQTTLQSKNVSALYKQMKSQVDSFKV</sequence>
<evidence type="ECO:0000256" key="3">
    <source>
        <dbReference type="ARBA" id="ARBA00022989"/>
    </source>
</evidence>
<keyword evidence="4 8" id="KW-0472">Membrane</keyword>
<evidence type="ECO:0000256" key="5">
    <source>
        <dbReference type="ARBA" id="ARBA00023224"/>
    </source>
</evidence>
<evidence type="ECO:0000256" key="8">
    <source>
        <dbReference type="SAM" id="Phobius"/>
    </source>
</evidence>